<dbReference type="EMBL" id="JANPWB010000015">
    <property type="protein sequence ID" value="KAJ1087821.1"/>
    <property type="molecule type" value="Genomic_DNA"/>
</dbReference>
<evidence type="ECO:0000313" key="3">
    <source>
        <dbReference type="Proteomes" id="UP001066276"/>
    </source>
</evidence>
<dbReference type="AlphaFoldDB" id="A0AAV7L890"/>
<feature type="compositionally biased region" description="Basic and acidic residues" evidence="1">
    <location>
        <begin position="115"/>
        <end position="135"/>
    </location>
</feature>
<protein>
    <submittedName>
        <fullName evidence="2">Uncharacterized protein</fullName>
    </submittedName>
</protein>
<keyword evidence="3" id="KW-1185">Reference proteome</keyword>
<evidence type="ECO:0000256" key="1">
    <source>
        <dbReference type="SAM" id="MobiDB-lite"/>
    </source>
</evidence>
<dbReference type="Proteomes" id="UP001066276">
    <property type="component" value="Chromosome 11"/>
</dbReference>
<organism evidence="2 3">
    <name type="scientific">Pleurodeles waltl</name>
    <name type="common">Iberian ribbed newt</name>
    <dbReference type="NCBI Taxonomy" id="8319"/>
    <lineage>
        <taxon>Eukaryota</taxon>
        <taxon>Metazoa</taxon>
        <taxon>Chordata</taxon>
        <taxon>Craniata</taxon>
        <taxon>Vertebrata</taxon>
        <taxon>Euteleostomi</taxon>
        <taxon>Amphibia</taxon>
        <taxon>Batrachia</taxon>
        <taxon>Caudata</taxon>
        <taxon>Salamandroidea</taxon>
        <taxon>Salamandridae</taxon>
        <taxon>Pleurodelinae</taxon>
        <taxon>Pleurodeles</taxon>
    </lineage>
</organism>
<proteinExistence type="predicted"/>
<comment type="caution">
    <text evidence="2">The sequence shown here is derived from an EMBL/GenBank/DDBJ whole genome shotgun (WGS) entry which is preliminary data.</text>
</comment>
<evidence type="ECO:0000313" key="2">
    <source>
        <dbReference type="EMBL" id="KAJ1087821.1"/>
    </source>
</evidence>
<sequence length="135" mass="15971">MEERIKKKEDEIKTWKAHKFNRDKMDYEHGRIYTYARKYDILGMKEKMNNGGDNTHHRIDAVALLHWAFYAVCRECDLEAAELGLPPGSPDREEKRQGRIQVPETRRVRGPGLGRTRDTMRKQRWAEVKRVSTSE</sequence>
<gene>
    <name evidence="2" type="ORF">NDU88_000984</name>
</gene>
<feature type="region of interest" description="Disordered" evidence="1">
    <location>
        <begin position="83"/>
        <end position="135"/>
    </location>
</feature>
<reference evidence="2" key="1">
    <citation type="journal article" date="2022" name="bioRxiv">
        <title>Sequencing and chromosome-scale assembly of the giantPleurodeles waltlgenome.</title>
        <authorList>
            <person name="Brown T."/>
            <person name="Elewa A."/>
            <person name="Iarovenko S."/>
            <person name="Subramanian E."/>
            <person name="Araus A.J."/>
            <person name="Petzold A."/>
            <person name="Susuki M."/>
            <person name="Suzuki K.-i.T."/>
            <person name="Hayashi T."/>
            <person name="Toyoda A."/>
            <person name="Oliveira C."/>
            <person name="Osipova E."/>
            <person name="Leigh N.D."/>
            <person name="Simon A."/>
            <person name="Yun M.H."/>
        </authorList>
    </citation>
    <scope>NUCLEOTIDE SEQUENCE</scope>
    <source>
        <strain evidence="2">20211129_DDA</strain>
        <tissue evidence="2">Liver</tissue>
    </source>
</reference>
<name>A0AAV7L890_PLEWA</name>
<accession>A0AAV7L890</accession>